<dbReference type="PANTHER" id="PTHR43800:SF1">
    <property type="entry name" value="PEPTIDYL-LYSINE N-ACETYLTRANSFERASE YJAB"/>
    <property type="match status" value="1"/>
</dbReference>
<dbReference type="CDD" id="cd04301">
    <property type="entry name" value="NAT_SF"/>
    <property type="match status" value="1"/>
</dbReference>
<dbReference type="AlphaFoldDB" id="A0A2N8ZIM0"/>
<protein>
    <submittedName>
        <fullName evidence="4">Putative acetyltransferase</fullName>
    </submittedName>
</protein>
<name>A0A2N8ZIM0_9VIBR</name>
<keyword evidence="2" id="KW-0012">Acyltransferase</keyword>
<dbReference type="PANTHER" id="PTHR43800">
    <property type="entry name" value="PEPTIDYL-LYSINE N-ACETYLTRANSFERASE YJAB"/>
    <property type="match status" value="1"/>
</dbReference>
<organism evidence="4 5">
    <name type="scientific">Vibrio tapetis subsp. tapetis</name>
    <dbReference type="NCBI Taxonomy" id="1671868"/>
    <lineage>
        <taxon>Bacteria</taxon>
        <taxon>Pseudomonadati</taxon>
        <taxon>Pseudomonadota</taxon>
        <taxon>Gammaproteobacteria</taxon>
        <taxon>Vibrionales</taxon>
        <taxon>Vibrionaceae</taxon>
        <taxon>Vibrio</taxon>
    </lineage>
</organism>
<feature type="domain" description="N-acetyltransferase" evidence="3">
    <location>
        <begin position="18"/>
        <end position="159"/>
    </location>
</feature>
<dbReference type="Gene3D" id="3.40.630.30">
    <property type="match status" value="1"/>
</dbReference>
<evidence type="ECO:0000256" key="1">
    <source>
        <dbReference type="ARBA" id="ARBA00022679"/>
    </source>
</evidence>
<dbReference type="KEGG" id="vta:B0143"/>
<accession>A0A2N8ZIM0</accession>
<evidence type="ECO:0000259" key="3">
    <source>
        <dbReference type="PROSITE" id="PS51186"/>
    </source>
</evidence>
<proteinExistence type="predicted"/>
<evidence type="ECO:0000256" key="2">
    <source>
        <dbReference type="ARBA" id="ARBA00023315"/>
    </source>
</evidence>
<dbReference type="InterPro" id="IPR000182">
    <property type="entry name" value="GNAT_dom"/>
</dbReference>
<dbReference type="EMBL" id="LT960612">
    <property type="protein sequence ID" value="SON51754.1"/>
    <property type="molecule type" value="Genomic_DNA"/>
</dbReference>
<dbReference type="Pfam" id="PF13673">
    <property type="entry name" value="Acetyltransf_10"/>
    <property type="match status" value="1"/>
</dbReference>
<reference evidence="4 5" key="1">
    <citation type="submission" date="2017-10" db="EMBL/GenBank/DDBJ databases">
        <authorList>
            <person name="Banno H."/>
            <person name="Chua N.-H."/>
        </authorList>
    </citation>
    <scope>NUCLEOTIDE SEQUENCE [LARGE SCALE GENOMIC DNA]</scope>
    <source>
        <strain evidence="4">Vibrio tapetis CECT4600</strain>
    </source>
</reference>
<dbReference type="InterPro" id="IPR016181">
    <property type="entry name" value="Acyl_CoA_acyltransferase"/>
</dbReference>
<dbReference type="Proteomes" id="UP000235828">
    <property type="component" value="Chromosome B"/>
</dbReference>
<keyword evidence="5" id="KW-1185">Reference proteome</keyword>
<sequence length="159" mass="17874">MLSAIIGLGSSILISDNKMIREYNENDISLVLDIWLRASIKAHDFVEAEFWEAQVDNMRDIYIPASTTYVYELNSKVVGFYAIYENTLAAIFVLPENQGKGIGKLLLSHAKSQCSPLSLNVYQENNASFQFYLSQGFSVVSEQADDHTGHQEYTMTFGV</sequence>
<dbReference type="SUPFAM" id="SSF55729">
    <property type="entry name" value="Acyl-CoA N-acyltransferases (Nat)"/>
    <property type="match status" value="1"/>
</dbReference>
<evidence type="ECO:0000313" key="4">
    <source>
        <dbReference type="EMBL" id="SON51754.1"/>
    </source>
</evidence>
<keyword evidence="1 4" id="KW-0808">Transferase</keyword>
<dbReference type="NCBIfam" id="NF007853">
    <property type="entry name" value="PRK10562.1"/>
    <property type="match status" value="1"/>
</dbReference>
<gene>
    <name evidence="4" type="ORF">VTAP4600_B0143</name>
</gene>
<dbReference type="PROSITE" id="PS51186">
    <property type="entry name" value="GNAT"/>
    <property type="match status" value="1"/>
</dbReference>
<evidence type="ECO:0000313" key="5">
    <source>
        <dbReference type="Proteomes" id="UP000235828"/>
    </source>
</evidence>
<dbReference type="GO" id="GO:0016747">
    <property type="term" value="F:acyltransferase activity, transferring groups other than amino-acyl groups"/>
    <property type="evidence" value="ECO:0007669"/>
    <property type="project" value="InterPro"/>
</dbReference>